<accession>A0A0E3S3A3</accession>
<dbReference type="InterPro" id="IPR050273">
    <property type="entry name" value="GppA/Ppx_hydrolase"/>
</dbReference>
<name>A0A0E3S3A3_9EURY</name>
<dbReference type="CDD" id="cd00077">
    <property type="entry name" value="HDc"/>
    <property type="match status" value="1"/>
</dbReference>
<evidence type="ECO:0000259" key="1">
    <source>
        <dbReference type="Pfam" id="PF21447"/>
    </source>
</evidence>
<dbReference type="RefSeq" id="WP_048125681.1">
    <property type="nucleotide sequence ID" value="NZ_CP009515.1"/>
</dbReference>
<dbReference type="InterPro" id="IPR003607">
    <property type="entry name" value="HD/PDEase_dom"/>
</dbReference>
<proteinExistence type="predicted"/>
<keyword evidence="3" id="KW-1185">Reference proteome</keyword>
<feature type="domain" description="Ppx/GppA phosphatase C-terminal" evidence="1">
    <location>
        <begin position="23"/>
        <end position="165"/>
    </location>
</feature>
<sequence>MSSNARPLRNDGSGGDVLPEPLSLEDLFHKYGIERSHADNVARNALELFEILAPVHGLGSEFQQLVEMAALVHDAGVATDFENHHRAGRDILLRHPPSELPERLWPVVAWTAFLHKKKVGMKKIEGLKGKAFGNMPEALQDVTLKVAALIRLADALDYSRMESRLGKVTFEARKVRFEIIGQGAEVDAERMYKKGDLWHLLYDTELEFKPQLLKS</sequence>
<dbReference type="InterPro" id="IPR048950">
    <property type="entry name" value="Ppx_GppA_C"/>
</dbReference>
<protein>
    <recommendedName>
        <fullName evidence="1">Ppx/GppA phosphatase C-terminal domain-containing protein</fullName>
    </recommendedName>
</protein>
<evidence type="ECO:0000313" key="3">
    <source>
        <dbReference type="Proteomes" id="UP000033072"/>
    </source>
</evidence>
<dbReference type="OrthoDB" id="125235at2157"/>
<organism evidence="2 3">
    <name type="scientific">Methanosarcina lacustris Z-7289</name>
    <dbReference type="NCBI Taxonomy" id="1434111"/>
    <lineage>
        <taxon>Archaea</taxon>
        <taxon>Methanobacteriati</taxon>
        <taxon>Methanobacteriota</taxon>
        <taxon>Stenosarchaea group</taxon>
        <taxon>Methanomicrobia</taxon>
        <taxon>Methanosarcinales</taxon>
        <taxon>Methanosarcinaceae</taxon>
        <taxon>Methanosarcina</taxon>
    </lineage>
</organism>
<dbReference type="GeneID" id="24806146"/>
<dbReference type="Proteomes" id="UP000033072">
    <property type="component" value="Chromosome"/>
</dbReference>
<dbReference type="PANTHER" id="PTHR30005">
    <property type="entry name" value="EXOPOLYPHOSPHATASE"/>
    <property type="match status" value="1"/>
</dbReference>
<dbReference type="Gene3D" id="1.10.3210.10">
    <property type="entry name" value="Hypothetical protein af1432"/>
    <property type="match status" value="1"/>
</dbReference>
<dbReference type="KEGG" id="mls:MSLAZ_1395"/>
<dbReference type="SUPFAM" id="SSF109604">
    <property type="entry name" value="HD-domain/PDEase-like"/>
    <property type="match status" value="1"/>
</dbReference>
<dbReference type="Pfam" id="PF21447">
    <property type="entry name" value="Ppx-GppA_III"/>
    <property type="match status" value="1"/>
</dbReference>
<dbReference type="EMBL" id="CP009515">
    <property type="protein sequence ID" value="AKB74656.1"/>
    <property type="molecule type" value="Genomic_DNA"/>
</dbReference>
<dbReference type="STRING" id="1434111.MSLAZ_1395"/>
<dbReference type="GO" id="GO:0006357">
    <property type="term" value="P:regulation of transcription by RNA polymerase II"/>
    <property type="evidence" value="ECO:0007669"/>
    <property type="project" value="TreeGrafter"/>
</dbReference>
<gene>
    <name evidence="2" type="ORF">MSLAZ_1395</name>
</gene>
<evidence type="ECO:0000313" key="2">
    <source>
        <dbReference type="EMBL" id="AKB74656.1"/>
    </source>
</evidence>
<dbReference type="HOGENOM" id="CLU_1280818_0_0_2"/>
<reference evidence="2 3" key="1">
    <citation type="submission" date="2014-07" db="EMBL/GenBank/DDBJ databases">
        <title>Methanogenic archaea and the global carbon cycle.</title>
        <authorList>
            <person name="Henriksen J.R."/>
            <person name="Luke J."/>
            <person name="Reinhart S."/>
            <person name="Benedict M.N."/>
            <person name="Youngblut N.D."/>
            <person name="Metcalf M.E."/>
            <person name="Whitaker R.J."/>
            <person name="Metcalf W.W."/>
        </authorList>
    </citation>
    <scope>NUCLEOTIDE SEQUENCE [LARGE SCALE GENOMIC DNA]</scope>
    <source>
        <strain evidence="2 3">Z-7289</strain>
    </source>
</reference>
<dbReference type="AlphaFoldDB" id="A0A0E3S3A3"/>
<dbReference type="PANTHER" id="PTHR30005:SF0">
    <property type="entry name" value="RETROGRADE REGULATION PROTEIN 2"/>
    <property type="match status" value="1"/>
</dbReference>
<dbReference type="PATRIC" id="fig|1434111.4.peg.1833"/>